<comment type="similarity">
    <text evidence="1">Belongs to the enoyl-CoA hydratase/isomerase family.</text>
</comment>
<name>A0A4R3LXT6_9HYPH</name>
<evidence type="ECO:0000256" key="1">
    <source>
        <dbReference type="ARBA" id="ARBA00005254"/>
    </source>
</evidence>
<dbReference type="InterPro" id="IPR001753">
    <property type="entry name" value="Enoyl-CoA_hydra/iso"/>
</dbReference>
<reference evidence="2 3" key="1">
    <citation type="submission" date="2019-03" db="EMBL/GenBank/DDBJ databases">
        <title>Genomic Encyclopedia of Type Strains, Phase IV (KMG-IV): sequencing the most valuable type-strain genomes for metagenomic binning, comparative biology and taxonomic classification.</title>
        <authorList>
            <person name="Goeker M."/>
        </authorList>
    </citation>
    <scope>NUCLEOTIDE SEQUENCE [LARGE SCALE GENOMIC DNA]</scope>
    <source>
        <strain evidence="2 3">DSM 9035</strain>
    </source>
</reference>
<sequence>MNAAAEPVLLARRDAVAVLTLNAPDRRNALTGPLREALHDRLASAMADETVRAIVMTGAAGTFCAGGDVAAMEPGAALQGRARVERLQRIVRLLVGGPKVVIAAVEGHAAGAGLGLAAACDVVVAAHSARFTSAFGRIGLMPDMGALWTLPWRIGLGATRRLVFCGETLDGTEAARIGLADFTCDPGAALETALDRARAIAAGPSAAFALAKTMLARHPVALDAFLPSEADGQGLLFASEDFAEGRTAFLEKRTPVFKGR</sequence>
<dbReference type="GO" id="GO:0003824">
    <property type="term" value="F:catalytic activity"/>
    <property type="evidence" value="ECO:0007669"/>
    <property type="project" value="UniProtKB-ARBA"/>
</dbReference>
<dbReference type="OrthoDB" id="9795727at2"/>
<evidence type="ECO:0000313" key="2">
    <source>
        <dbReference type="EMBL" id="TCT05470.1"/>
    </source>
</evidence>
<dbReference type="Proteomes" id="UP000294664">
    <property type="component" value="Unassembled WGS sequence"/>
</dbReference>
<dbReference type="Pfam" id="PF00378">
    <property type="entry name" value="ECH_1"/>
    <property type="match status" value="1"/>
</dbReference>
<dbReference type="CDD" id="cd06558">
    <property type="entry name" value="crotonase-like"/>
    <property type="match status" value="1"/>
</dbReference>
<comment type="caution">
    <text evidence="2">The sequence shown here is derived from an EMBL/GenBank/DDBJ whole genome shotgun (WGS) entry which is preliminary data.</text>
</comment>
<dbReference type="PANTHER" id="PTHR43459:SF1">
    <property type="entry name" value="EG:BACN32G11.4 PROTEIN"/>
    <property type="match status" value="1"/>
</dbReference>
<proteinExistence type="inferred from homology"/>
<dbReference type="Gene3D" id="1.10.12.10">
    <property type="entry name" value="Lyase 2-enoyl-coa Hydratase, Chain A, domain 2"/>
    <property type="match status" value="1"/>
</dbReference>
<dbReference type="EMBL" id="SMAI01000004">
    <property type="protein sequence ID" value="TCT05470.1"/>
    <property type="molecule type" value="Genomic_DNA"/>
</dbReference>
<gene>
    <name evidence="2" type="ORF">EDC64_10426</name>
</gene>
<dbReference type="InterPro" id="IPR029045">
    <property type="entry name" value="ClpP/crotonase-like_dom_sf"/>
</dbReference>
<dbReference type="PANTHER" id="PTHR43459">
    <property type="entry name" value="ENOYL-COA HYDRATASE"/>
    <property type="match status" value="1"/>
</dbReference>
<dbReference type="Gene3D" id="3.90.226.10">
    <property type="entry name" value="2-enoyl-CoA Hydratase, Chain A, domain 1"/>
    <property type="match status" value="1"/>
</dbReference>
<dbReference type="SUPFAM" id="SSF52096">
    <property type="entry name" value="ClpP/crotonase"/>
    <property type="match status" value="1"/>
</dbReference>
<dbReference type="InterPro" id="IPR014748">
    <property type="entry name" value="Enoyl-CoA_hydra_C"/>
</dbReference>
<protein>
    <submittedName>
        <fullName evidence="2">Enoyl-CoA hydratase/carnithine racemase</fullName>
    </submittedName>
</protein>
<organism evidence="2 3">
    <name type="scientific">Aquabacter spiritensis</name>
    <dbReference type="NCBI Taxonomy" id="933073"/>
    <lineage>
        <taxon>Bacteria</taxon>
        <taxon>Pseudomonadati</taxon>
        <taxon>Pseudomonadota</taxon>
        <taxon>Alphaproteobacteria</taxon>
        <taxon>Hyphomicrobiales</taxon>
        <taxon>Xanthobacteraceae</taxon>
        <taxon>Aquabacter</taxon>
    </lineage>
</organism>
<keyword evidence="3" id="KW-1185">Reference proteome</keyword>
<accession>A0A4R3LXT6</accession>
<evidence type="ECO:0000313" key="3">
    <source>
        <dbReference type="Proteomes" id="UP000294664"/>
    </source>
</evidence>
<dbReference type="AlphaFoldDB" id="A0A4R3LXT6"/>
<dbReference type="RefSeq" id="WP_132030824.1">
    <property type="nucleotide sequence ID" value="NZ_SMAI01000004.1"/>
</dbReference>